<dbReference type="GO" id="GO:0005886">
    <property type="term" value="C:plasma membrane"/>
    <property type="evidence" value="ECO:0007669"/>
    <property type="project" value="UniProtKB-SubCell"/>
</dbReference>
<name>A0AA47LSG0_9GAMM</name>
<evidence type="ECO:0000256" key="3">
    <source>
        <dbReference type="ARBA" id="ARBA00022448"/>
    </source>
</evidence>
<feature type="transmembrane region" description="Helical" evidence="12">
    <location>
        <begin position="392"/>
        <end position="412"/>
    </location>
</feature>
<dbReference type="GO" id="GO:0006811">
    <property type="term" value="P:monoatomic ion transport"/>
    <property type="evidence" value="ECO:0007669"/>
    <property type="project" value="UniProtKB-KW"/>
</dbReference>
<dbReference type="EMBL" id="CP114588">
    <property type="protein sequence ID" value="WBA09784.1"/>
    <property type="molecule type" value="Genomic_DNA"/>
</dbReference>
<evidence type="ECO:0000256" key="1">
    <source>
        <dbReference type="ARBA" id="ARBA00004429"/>
    </source>
</evidence>
<feature type="transmembrane region" description="Helical" evidence="12">
    <location>
        <begin position="122"/>
        <end position="143"/>
    </location>
</feature>
<dbReference type="AlphaFoldDB" id="A0AA47LSG0"/>
<dbReference type="GO" id="GO:0015297">
    <property type="term" value="F:antiporter activity"/>
    <property type="evidence" value="ECO:0007669"/>
    <property type="project" value="UniProtKB-KW"/>
</dbReference>
<evidence type="ECO:0000256" key="6">
    <source>
        <dbReference type="ARBA" id="ARBA00022692"/>
    </source>
</evidence>
<dbReference type="PIRSF" id="PIRSF006603">
    <property type="entry name" value="DinF"/>
    <property type="match status" value="1"/>
</dbReference>
<feature type="transmembrane region" description="Helical" evidence="12">
    <location>
        <begin position="155"/>
        <end position="175"/>
    </location>
</feature>
<feature type="transmembrane region" description="Helical" evidence="12">
    <location>
        <begin position="187"/>
        <end position="213"/>
    </location>
</feature>
<feature type="transmembrane region" description="Helical" evidence="12">
    <location>
        <begin position="240"/>
        <end position="263"/>
    </location>
</feature>
<dbReference type="InterPro" id="IPR050222">
    <property type="entry name" value="MATE_MdtK"/>
</dbReference>
<feature type="transmembrane region" description="Helical" evidence="12">
    <location>
        <begin position="418"/>
        <end position="437"/>
    </location>
</feature>
<evidence type="ECO:0000256" key="12">
    <source>
        <dbReference type="SAM" id="Phobius"/>
    </source>
</evidence>
<dbReference type="PANTHER" id="PTHR43298">
    <property type="entry name" value="MULTIDRUG RESISTANCE PROTEIN NORM-RELATED"/>
    <property type="match status" value="1"/>
</dbReference>
<feature type="transmembrane region" description="Helical" evidence="12">
    <location>
        <begin position="94"/>
        <end position="116"/>
    </location>
</feature>
<dbReference type="NCBIfam" id="TIGR00797">
    <property type="entry name" value="matE"/>
    <property type="match status" value="1"/>
</dbReference>
<dbReference type="InterPro" id="IPR002528">
    <property type="entry name" value="MATE_fam"/>
</dbReference>
<protein>
    <recommendedName>
        <fullName evidence="2">Multidrug resistance protein NorM</fullName>
    </recommendedName>
    <alternativeName>
        <fullName evidence="11">Multidrug-efflux transporter</fullName>
    </alternativeName>
    <alternativeName>
        <fullName evidence="10">Na(+)/drug antiporter</fullName>
    </alternativeName>
</protein>
<keyword evidence="8" id="KW-0406">Ion transport</keyword>
<dbReference type="Pfam" id="PF01554">
    <property type="entry name" value="MatE"/>
    <property type="match status" value="2"/>
</dbReference>
<evidence type="ECO:0000256" key="8">
    <source>
        <dbReference type="ARBA" id="ARBA00023065"/>
    </source>
</evidence>
<keyword evidence="9 12" id="KW-0472">Membrane</keyword>
<reference evidence="13" key="1">
    <citation type="submission" date="2022-09" db="EMBL/GenBank/DDBJ databases">
        <authorList>
            <person name="Li Z.-J."/>
        </authorList>
    </citation>
    <scope>NUCLEOTIDE SEQUENCE</scope>
    <source>
        <strain evidence="13">TGB11</strain>
    </source>
</reference>
<keyword evidence="6 12" id="KW-0812">Transmembrane</keyword>
<gene>
    <name evidence="13" type="ORF">N8M53_06210</name>
</gene>
<evidence type="ECO:0000256" key="5">
    <source>
        <dbReference type="ARBA" id="ARBA00022475"/>
    </source>
</evidence>
<dbReference type="RefSeq" id="WP_269579881.1">
    <property type="nucleotide sequence ID" value="NZ_CP114588.1"/>
</dbReference>
<organism evidence="13 14">
    <name type="scientific">Salinivibrio kushneri</name>
    <dbReference type="NCBI Taxonomy" id="1908198"/>
    <lineage>
        <taxon>Bacteria</taxon>
        <taxon>Pseudomonadati</taxon>
        <taxon>Pseudomonadota</taxon>
        <taxon>Gammaproteobacteria</taxon>
        <taxon>Vibrionales</taxon>
        <taxon>Vibrionaceae</taxon>
        <taxon>Salinivibrio</taxon>
    </lineage>
</organism>
<keyword evidence="5" id="KW-1003">Cell membrane</keyword>
<sequence length="456" mass="48879">MQQYHDEARAIIRLSVPVFIAQIAQTSMGFVDTVMAGGYSATDMAAVAVASSIWMPAILFGIGLLMAMVPVIAQLNGAGKENQIPFQFQQGVHMALLLSVPIGLILYKAGFIIDLMDVEAALTVKTIGYLHAVIWAVPAFLLFQAIRNLCEGMSLTVPAMVIGFIGLAANVPLNWMFVYGKLGAPELGGVGCGVATALVYWLMAGLMAVYVMISKKLSGLRLFATLYSPIIKEQIRLFKLGFPVAASLFFEVTLFAAIAILIAPLGPITVAAHQVAINFSTMIFMLPMSLGVAVSIRVGHLLGKRTTEGAANSAKIGIWLGVSTAVVTALLTVWLRDPIIALYSDNPDVATLASSLMLLAAVYQITDAIQVVAAGALRGYKDMRAIFQRTLVAYWGLGLPLGYVLGMTDWLVPAMGAHGFWIGIIIGLSSAAVLLGLRLRWMRQQSPEFQLAMAER</sequence>
<evidence type="ECO:0000313" key="14">
    <source>
        <dbReference type="Proteomes" id="UP001164748"/>
    </source>
</evidence>
<feature type="transmembrane region" description="Helical" evidence="12">
    <location>
        <begin position="275"/>
        <end position="296"/>
    </location>
</feature>
<comment type="subcellular location">
    <subcellularLocation>
        <location evidence="1">Cell inner membrane</location>
        <topology evidence="1">Multi-pass membrane protein</topology>
    </subcellularLocation>
</comment>
<feature type="transmembrane region" description="Helical" evidence="12">
    <location>
        <begin position="12"/>
        <end position="31"/>
    </location>
</feature>
<evidence type="ECO:0000256" key="4">
    <source>
        <dbReference type="ARBA" id="ARBA00022449"/>
    </source>
</evidence>
<proteinExistence type="predicted"/>
<evidence type="ECO:0000313" key="13">
    <source>
        <dbReference type="EMBL" id="WBA09784.1"/>
    </source>
</evidence>
<keyword evidence="3" id="KW-0813">Transport</keyword>
<dbReference type="GO" id="GO:0042910">
    <property type="term" value="F:xenobiotic transmembrane transporter activity"/>
    <property type="evidence" value="ECO:0007669"/>
    <property type="project" value="InterPro"/>
</dbReference>
<evidence type="ECO:0000256" key="10">
    <source>
        <dbReference type="ARBA" id="ARBA00030855"/>
    </source>
</evidence>
<dbReference type="PANTHER" id="PTHR43298:SF2">
    <property type="entry name" value="FMN_FAD EXPORTER YEEO-RELATED"/>
    <property type="match status" value="1"/>
</dbReference>
<feature type="transmembrane region" description="Helical" evidence="12">
    <location>
        <begin position="316"/>
        <end position="335"/>
    </location>
</feature>
<evidence type="ECO:0000256" key="7">
    <source>
        <dbReference type="ARBA" id="ARBA00022989"/>
    </source>
</evidence>
<feature type="transmembrane region" description="Helical" evidence="12">
    <location>
        <begin position="355"/>
        <end position="380"/>
    </location>
</feature>
<dbReference type="Proteomes" id="UP001164748">
    <property type="component" value="Chromosome"/>
</dbReference>
<dbReference type="InterPro" id="IPR048279">
    <property type="entry name" value="MdtK-like"/>
</dbReference>
<keyword evidence="7 12" id="KW-1133">Transmembrane helix</keyword>
<evidence type="ECO:0000256" key="9">
    <source>
        <dbReference type="ARBA" id="ARBA00023136"/>
    </source>
</evidence>
<evidence type="ECO:0000256" key="2">
    <source>
        <dbReference type="ARBA" id="ARBA00013489"/>
    </source>
</evidence>
<dbReference type="CDD" id="cd13131">
    <property type="entry name" value="MATE_NorM_like"/>
    <property type="match status" value="1"/>
</dbReference>
<evidence type="ECO:0000256" key="11">
    <source>
        <dbReference type="ARBA" id="ARBA00031636"/>
    </source>
</evidence>
<feature type="transmembrane region" description="Helical" evidence="12">
    <location>
        <begin position="51"/>
        <end position="73"/>
    </location>
</feature>
<keyword evidence="4" id="KW-0050">Antiport</keyword>
<accession>A0AA47LSG0</accession>